<accession>A5AXH3</accession>
<protein>
    <submittedName>
        <fullName evidence="1">Uncharacterized protein</fullName>
    </submittedName>
</protein>
<dbReference type="AlphaFoldDB" id="A5AXH3"/>
<name>A5AXH3_VITVI</name>
<dbReference type="EMBL" id="AM439199">
    <property type="protein sequence ID" value="CAN67267.1"/>
    <property type="molecule type" value="Genomic_DNA"/>
</dbReference>
<organism evidence="1">
    <name type="scientific">Vitis vinifera</name>
    <name type="common">Grape</name>
    <dbReference type="NCBI Taxonomy" id="29760"/>
    <lineage>
        <taxon>Eukaryota</taxon>
        <taxon>Viridiplantae</taxon>
        <taxon>Streptophyta</taxon>
        <taxon>Embryophyta</taxon>
        <taxon>Tracheophyta</taxon>
        <taxon>Spermatophyta</taxon>
        <taxon>Magnoliopsida</taxon>
        <taxon>eudicotyledons</taxon>
        <taxon>Gunneridae</taxon>
        <taxon>Pentapetalae</taxon>
        <taxon>rosids</taxon>
        <taxon>Vitales</taxon>
        <taxon>Vitaceae</taxon>
        <taxon>Viteae</taxon>
        <taxon>Vitis</taxon>
    </lineage>
</organism>
<dbReference type="PANTHER" id="PTHR46890:SF50">
    <property type="entry name" value="RNA-DIRECTED DNA POLYMERASE, EUKARYOTA, REVERSE TRANSCRIPTASE ZINC-BINDING DOMAIN PROTEIN-RELATED"/>
    <property type="match status" value="1"/>
</dbReference>
<dbReference type="CDD" id="cd01650">
    <property type="entry name" value="RT_nLTR_like"/>
    <property type="match status" value="1"/>
</dbReference>
<proteinExistence type="predicted"/>
<evidence type="ECO:0000313" key="1">
    <source>
        <dbReference type="EMBL" id="CAN67267.1"/>
    </source>
</evidence>
<sequence length="355" mass="39997">MTTTHKRRNFMVKIKINGAWVVEERKIKEGVVQVFHSLLSKTGEWRSSYNGLSIEVLGGEDAAMLEVQFSEEEVFCALLDLSGDKASSLDGFSMAFWQFNWDFLKEEVMEFLRDFMSRAGGVEDLKDSRSISLVGGLYKLLAKVLANRLKKVVGKVVSSSQNAFVKSRQILDASLIANEAIDLVSKGNDDGILCKLDIENAYDHCISTVSFLVLVNGTPSFSQSSQGLRWRDLFFSYLFLIAMKALSCLLKRAEEVFCPVGGGKEMEVSCLMFANDTLVFYEPSLNQLTYLSWWFEVMSRLRVNLEKSELILVRRVENLEELAQEFGACLSSYLGLPLGAQFKSLAIWNGIEERL</sequence>
<reference evidence="1" key="1">
    <citation type="journal article" date="2007" name="PLoS ONE">
        <title>The first genome sequence of an elite grapevine cultivar (Pinot noir Vitis vinifera L.): coping with a highly heterozygous genome.</title>
        <authorList>
            <person name="Velasco R."/>
            <person name="Zharkikh A."/>
            <person name="Troggio M."/>
            <person name="Cartwright D.A."/>
            <person name="Cestaro A."/>
            <person name="Pruss D."/>
            <person name="Pindo M."/>
            <person name="FitzGerald L.M."/>
            <person name="Vezzulli S."/>
            <person name="Reid J."/>
            <person name="Malacarne G."/>
            <person name="Iliev D."/>
            <person name="Coppola G."/>
            <person name="Wardell B."/>
            <person name="Micheletti D."/>
            <person name="Macalma T."/>
            <person name="Facci M."/>
            <person name="Mitchell J.T."/>
            <person name="Perazzolli M."/>
            <person name="Eldredge G."/>
            <person name="Gatto P."/>
            <person name="Oyzerski R."/>
            <person name="Moretto M."/>
            <person name="Gutin N."/>
            <person name="Stefanini M."/>
            <person name="Chen Y."/>
            <person name="Segala C."/>
            <person name="Davenport C."/>
            <person name="Dematte L."/>
            <person name="Mraz A."/>
            <person name="Battilana J."/>
            <person name="Stormo K."/>
            <person name="Costa F."/>
            <person name="Tao Q."/>
            <person name="Si-Ammour A."/>
            <person name="Harkins T."/>
            <person name="Lackey A."/>
            <person name="Perbost C."/>
            <person name="Taillon B."/>
            <person name="Stella A."/>
            <person name="Solovyev V."/>
            <person name="Fawcett J.A."/>
            <person name="Sterck L."/>
            <person name="Vandepoele K."/>
            <person name="Grando S.M."/>
            <person name="Toppo S."/>
            <person name="Moser C."/>
            <person name="Lanchbury J."/>
            <person name="Bogden R."/>
            <person name="Skolnick M."/>
            <person name="Sgaramella V."/>
            <person name="Bhatnagar S.K."/>
            <person name="Fontana P."/>
            <person name="Gutin A."/>
            <person name="Van de Peer Y."/>
            <person name="Salamini F."/>
            <person name="Viola R."/>
        </authorList>
    </citation>
    <scope>NUCLEOTIDE SEQUENCE</scope>
</reference>
<dbReference type="InterPro" id="IPR052343">
    <property type="entry name" value="Retrotransposon-Effector_Assoc"/>
</dbReference>
<gene>
    <name evidence="1" type="ORF">VITISV_028730</name>
</gene>
<dbReference type="PANTHER" id="PTHR46890">
    <property type="entry name" value="NON-LTR RETROLELEMENT REVERSE TRANSCRIPTASE-LIKE PROTEIN-RELATED"/>
    <property type="match status" value="1"/>
</dbReference>